<dbReference type="EMBL" id="AP019400">
    <property type="protein sequence ID" value="BBI35953.1"/>
    <property type="molecule type" value="Genomic_DNA"/>
</dbReference>
<keyword evidence="1" id="KW-0732">Signal</keyword>
<reference evidence="3 4" key="1">
    <citation type="submission" date="2019-01" db="EMBL/GenBank/DDBJ databases">
        <title>Complete genome sequence of Cohnella hallensis HS21 isolated from Korean fir (Abies koreana) rhizospheric soil.</title>
        <authorList>
            <person name="Jiang L."/>
            <person name="Kang S.W."/>
            <person name="Kim S."/>
            <person name="Jung J."/>
            <person name="Kim C.Y."/>
            <person name="Kim D.H."/>
            <person name="Kim S.W."/>
            <person name="Lee J."/>
        </authorList>
    </citation>
    <scope>NUCLEOTIDE SEQUENCE [LARGE SCALE GENOMIC DNA]</scope>
    <source>
        <strain evidence="3 4">HS21</strain>
    </source>
</reference>
<dbReference type="SUPFAM" id="SSF63825">
    <property type="entry name" value="YWTD domain"/>
    <property type="match status" value="1"/>
</dbReference>
<evidence type="ECO:0000313" key="4">
    <source>
        <dbReference type="Proteomes" id="UP000289856"/>
    </source>
</evidence>
<dbReference type="AlphaFoldDB" id="A0A3T1DCY3"/>
<dbReference type="InterPro" id="IPR032485">
    <property type="entry name" value="LRP1-like_beta_prop"/>
</dbReference>
<dbReference type="PANTHER" id="PTHR32256">
    <property type="match status" value="1"/>
</dbReference>
<dbReference type="KEGG" id="cohn:KCTCHS21_53520"/>
<evidence type="ECO:0000259" key="2">
    <source>
        <dbReference type="Pfam" id="PF16472"/>
    </source>
</evidence>
<protein>
    <recommendedName>
        <fullName evidence="2">Prolow-density lipoprotein receptor-related protein 1-like beta-propeller domain-containing protein</fullName>
    </recommendedName>
</protein>
<feature type="domain" description="Prolow-density lipoprotein receptor-related protein 1-like beta-propeller" evidence="2">
    <location>
        <begin position="79"/>
        <end position="201"/>
    </location>
</feature>
<accession>A0A3T1DCY3</accession>
<organism evidence="3 4">
    <name type="scientific">Cohnella abietis</name>
    <dbReference type="NCBI Taxonomy" id="2507935"/>
    <lineage>
        <taxon>Bacteria</taxon>
        <taxon>Bacillati</taxon>
        <taxon>Bacillota</taxon>
        <taxon>Bacilli</taxon>
        <taxon>Bacillales</taxon>
        <taxon>Paenibacillaceae</taxon>
        <taxon>Cohnella</taxon>
    </lineage>
</organism>
<proteinExistence type="predicted"/>
<dbReference type="RefSeq" id="WP_130615055.1">
    <property type="nucleotide sequence ID" value="NZ_AP019400.1"/>
</dbReference>
<evidence type="ECO:0000313" key="3">
    <source>
        <dbReference type="EMBL" id="BBI35953.1"/>
    </source>
</evidence>
<feature type="domain" description="Prolow-density lipoprotein receptor-related protein 1-like beta-propeller" evidence="2">
    <location>
        <begin position="235"/>
        <end position="390"/>
    </location>
</feature>
<feature type="signal peptide" evidence="1">
    <location>
        <begin position="1"/>
        <end position="24"/>
    </location>
</feature>
<dbReference type="PANTHER" id="PTHR32256:SF17">
    <property type="entry name" value="EGF-LIKE DOMAIN-CONTAINING PROTEIN"/>
    <property type="match status" value="1"/>
</dbReference>
<dbReference type="Proteomes" id="UP000289856">
    <property type="component" value="Chromosome"/>
</dbReference>
<dbReference type="InterPro" id="IPR053369">
    <property type="entry name" value="SrfA-induced_signal"/>
</dbReference>
<name>A0A3T1DCY3_9BACL</name>
<dbReference type="Pfam" id="PF16472">
    <property type="entry name" value="DUF5050"/>
    <property type="match status" value="3"/>
</dbReference>
<feature type="chain" id="PRO_5019521506" description="Prolow-density lipoprotein receptor-related protein 1-like beta-propeller domain-containing protein" evidence="1">
    <location>
        <begin position="25"/>
        <end position="392"/>
    </location>
</feature>
<evidence type="ECO:0000256" key="1">
    <source>
        <dbReference type="SAM" id="SignalP"/>
    </source>
</evidence>
<dbReference type="OrthoDB" id="1889751at2"/>
<keyword evidence="4" id="KW-1185">Reference proteome</keyword>
<gene>
    <name evidence="3" type="ORF">KCTCHS21_53520</name>
</gene>
<feature type="domain" description="Prolow-density lipoprotein receptor-related protein 1-like beta-propeller" evidence="2">
    <location>
        <begin position="29"/>
        <end position="76"/>
    </location>
</feature>
<sequence>MKRRNRLILLLLVTVLLIPQPSFAADSASTKLSKLMTELWLPITIKDGWIYYLPSVKDQTSLYRIHTDGTGKQKVNKPYYINRDKSIVELFEEGSFLDQLSKDNLTTIYDIVGEWVYYYRWPDDQGQQQSEFFFYRIKKDGTQETKLAALNDGKPLKDGGVLAIQDDWVYIQGFGRRNAKGVPLSDLYRISTKGGKVEKIITGYEEINLRAEPKSYKEIKFTAFYLSANEPLAIKNGYIYYINSSDNFYLYRSTLDGKSKKKMASMPVAGSLIIDSDIVYFNTINKQGKTSSLGDMYRVGVDGTNLRKLGDGRGAIVMVLNGWAYFQQGDLVNGSMSRIRIDGSGKKKLTDYPTLPLGAYGDYMRYVKYSKGSPAGDYRMKLDGSEKTLINR</sequence>